<gene>
    <name evidence="1" type="ORF">UFOPK3954_00701</name>
</gene>
<name>A0A6J7MSL3_9ZZZZ</name>
<sequence>MPANFSSEAAVDVFRAEPACSWTAANRSRTDISPVGTTRRASVNAFGPEVCVRVLTTMDARKVSTGAPNSR</sequence>
<dbReference type="EMBL" id="CAFBON010000056">
    <property type="protein sequence ID" value="CAB4983921.1"/>
    <property type="molecule type" value="Genomic_DNA"/>
</dbReference>
<accession>A0A6J7MSL3</accession>
<reference evidence="1" key="1">
    <citation type="submission" date="2020-05" db="EMBL/GenBank/DDBJ databases">
        <authorList>
            <person name="Chiriac C."/>
            <person name="Salcher M."/>
            <person name="Ghai R."/>
            <person name="Kavagutti S V."/>
        </authorList>
    </citation>
    <scope>NUCLEOTIDE SEQUENCE</scope>
</reference>
<protein>
    <submittedName>
        <fullName evidence="1">Unannotated protein</fullName>
    </submittedName>
</protein>
<organism evidence="1">
    <name type="scientific">freshwater metagenome</name>
    <dbReference type="NCBI Taxonomy" id="449393"/>
    <lineage>
        <taxon>unclassified sequences</taxon>
        <taxon>metagenomes</taxon>
        <taxon>ecological metagenomes</taxon>
    </lineage>
</organism>
<evidence type="ECO:0000313" key="1">
    <source>
        <dbReference type="EMBL" id="CAB4983921.1"/>
    </source>
</evidence>
<proteinExistence type="predicted"/>
<dbReference type="AlphaFoldDB" id="A0A6J7MSL3"/>